<sequence length="150" mass="16968">MNRNRQLVRHLIEVAKDGARFYDDALRHVDDPNLRATFEEMAVAKRELITGLSARLRSDGVAPPMHGTVTGAVHKVCTDVAARLSPHREAQIYVAQLERVEQRLVDEVRGAITDTDDPMVRHTLEAYWPRVAQSRTCMRELKHSMMALAA</sequence>
<evidence type="ECO:0000313" key="2">
    <source>
        <dbReference type="EMBL" id="NKF21806.1"/>
    </source>
</evidence>
<accession>A0A969W6Y6</accession>
<gene>
    <name evidence="2" type="ORF">G7Y82_05705</name>
</gene>
<dbReference type="InterPro" id="IPR012347">
    <property type="entry name" value="Ferritin-like"/>
</dbReference>
<reference evidence="2" key="1">
    <citation type="submission" date="2020-03" db="EMBL/GenBank/DDBJ databases">
        <title>Solimonas marina sp. nov., isolated from deep seawater of the Pacific Ocean.</title>
        <authorList>
            <person name="Liu X."/>
            <person name="Lai Q."/>
            <person name="Sun F."/>
            <person name="Gai Y."/>
            <person name="Li G."/>
            <person name="Shao Z."/>
        </authorList>
    </citation>
    <scope>NUCLEOTIDE SEQUENCE</scope>
    <source>
        <strain evidence="2">C16B3</strain>
    </source>
</reference>
<name>A0A969W6Y6_9GAMM</name>
<dbReference type="SUPFAM" id="SSF47240">
    <property type="entry name" value="Ferritin-like"/>
    <property type="match status" value="1"/>
</dbReference>
<protein>
    <submittedName>
        <fullName evidence="2">PA2169 family four-helix-bundle protein</fullName>
    </submittedName>
</protein>
<feature type="domain" description="DUF2383" evidence="1">
    <location>
        <begin position="10"/>
        <end position="113"/>
    </location>
</feature>
<dbReference type="AlphaFoldDB" id="A0A969W6Y6"/>
<organism evidence="2 3">
    <name type="scientific">Solimonas marina</name>
    <dbReference type="NCBI Taxonomy" id="2714601"/>
    <lineage>
        <taxon>Bacteria</taxon>
        <taxon>Pseudomonadati</taxon>
        <taxon>Pseudomonadota</taxon>
        <taxon>Gammaproteobacteria</taxon>
        <taxon>Nevskiales</taxon>
        <taxon>Nevskiaceae</taxon>
        <taxon>Solimonas</taxon>
    </lineage>
</organism>
<dbReference type="InterPro" id="IPR011971">
    <property type="entry name" value="CHP02284"/>
</dbReference>
<dbReference type="InterPro" id="IPR009078">
    <property type="entry name" value="Ferritin-like_SF"/>
</dbReference>
<keyword evidence="3" id="KW-1185">Reference proteome</keyword>
<dbReference type="EMBL" id="JAAVXB010000002">
    <property type="protein sequence ID" value="NKF21806.1"/>
    <property type="molecule type" value="Genomic_DNA"/>
</dbReference>
<dbReference type="NCBIfam" id="TIGR02284">
    <property type="entry name" value="PA2169 family four-helix-bundle protein"/>
    <property type="match status" value="1"/>
</dbReference>
<evidence type="ECO:0000313" key="3">
    <source>
        <dbReference type="Proteomes" id="UP000653472"/>
    </source>
</evidence>
<comment type="caution">
    <text evidence="2">The sequence shown here is derived from an EMBL/GenBank/DDBJ whole genome shotgun (WGS) entry which is preliminary data.</text>
</comment>
<proteinExistence type="predicted"/>
<dbReference type="Pfam" id="PF09537">
    <property type="entry name" value="DUF2383"/>
    <property type="match status" value="1"/>
</dbReference>
<dbReference type="Proteomes" id="UP000653472">
    <property type="component" value="Unassembled WGS sequence"/>
</dbReference>
<dbReference type="InterPro" id="IPR019052">
    <property type="entry name" value="DUF2383"/>
</dbReference>
<dbReference type="RefSeq" id="WP_168147039.1">
    <property type="nucleotide sequence ID" value="NZ_JAAVXB010000002.1"/>
</dbReference>
<evidence type="ECO:0000259" key="1">
    <source>
        <dbReference type="Pfam" id="PF09537"/>
    </source>
</evidence>
<dbReference type="Gene3D" id="1.20.1260.10">
    <property type="match status" value="1"/>
</dbReference>